<dbReference type="PANTHER" id="PTHR30007">
    <property type="entry name" value="PHP DOMAIN PROTEIN"/>
    <property type="match status" value="1"/>
</dbReference>
<name>A0A6F8YCR6_9ACTN</name>
<dbReference type="PANTHER" id="PTHR30007:SF0">
    <property type="entry name" value="TRANSPOSASE"/>
    <property type="match status" value="1"/>
</dbReference>
<proteinExistence type="predicted"/>
<keyword evidence="3" id="KW-1185">Reference proteome</keyword>
<dbReference type="Proteomes" id="UP000503011">
    <property type="component" value="Chromosome"/>
</dbReference>
<dbReference type="AlphaFoldDB" id="A0A6F8YCR6"/>
<reference evidence="2 3" key="2">
    <citation type="submission" date="2020-03" db="EMBL/GenBank/DDBJ databases">
        <authorList>
            <person name="Ichikawa N."/>
            <person name="Kimura A."/>
            <person name="Kitahashi Y."/>
            <person name="Uohara A."/>
        </authorList>
    </citation>
    <scope>NUCLEOTIDE SEQUENCE [LARGE SCALE GENOMIC DNA]</scope>
    <source>
        <strain evidence="2 3">NBRC 105367</strain>
    </source>
</reference>
<evidence type="ECO:0000313" key="2">
    <source>
        <dbReference type="EMBL" id="BCB83768.1"/>
    </source>
</evidence>
<protein>
    <recommendedName>
        <fullName evidence="4">Transposase</fullName>
    </recommendedName>
</protein>
<evidence type="ECO:0008006" key="4">
    <source>
        <dbReference type="Google" id="ProtNLM"/>
    </source>
</evidence>
<sequence>MTIAYPVAPSPLALVRAWRYPSDTTGAEWKVLAPLVPAGGPDHRGGRPPTHPRRDIVDAIRYVAHNAPAAATTPVRTADPAYTGTLLTFAAAVRTSVQIVAKLAGQIGFQVLPRRRVVERTLATARRHPRLRHRTDHPRTTNSAPAQSKHATRRRSSKVDDGAARLVASLS</sequence>
<feature type="region of interest" description="Disordered" evidence="1">
    <location>
        <begin position="122"/>
        <end position="171"/>
    </location>
</feature>
<dbReference type="EMBL" id="AP022871">
    <property type="protein sequence ID" value="BCB83768.1"/>
    <property type="molecule type" value="Genomic_DNA"/>
</dbReference>
<evidence type="ECO:0000313" key="3">
    <source>
        <dbReference type="Proteomes" id="UP000503011"/>
    </source>
</evidence>
<evidence type="ECO:0000256" key="1">
    <source>
        <dbReference type="SAM" id="MobiDB-lite"/>
    </source>
</evidence>
<feature type="compositionally biased region" description="Basic residues" evidence="1">
    <location>
        <begin position="125"/>
        <end position="136"/>
    </location>
</feature>
<organism evidence="2 3">
    <name type="scientific">Phytohabitans suffuscus</name>
    <dbReference type="NCBI Taxonomy" id="624315"/>
    <lineage>
        <taxon>Bacteria</taxon>
        <taxon>Bacillati</taxon>
        <taxon>Actinomycetota</taxon>
        <taxon>Actinomycetes</taxon>
        <taxon>Micromonosporales</taxon>
        <taxon>Micromonosporaceae</taxon>
    </lineage>
</organism>
<accession>A0A6F8YCR6</accession>
<dbReference type="KEGG" id="psuu:Psuf_010810"/>
<gene>
    <name evidence="2" type="ORF">Psuf_010810</name>
</gene>
<reference evidence="2 3" key="1">
    <citation type="submission" date="2020-03" db="EMBL/GenBank/DDBJ databases">
        <title>Whole genome shotgun sequence of Phytohabitans suffuscus NBRC 105367.</title>
        <authorList>
            <person name="Komaki H."/>
            <person name="Tamura T."/>
        </authorList>
    </citation>
    <scope>NUCLEOTIDE SEQUENCE [LARGE SCALE GENOMIC DNA]</scope>
    <source>
        <strain evidence="2 3">NBRC 105367</strain>
    </source>
</reference>